<feature type="transmembrane region" description="Helical" evidence="9">
    <location>
        <begin position="132"/>
        <end position="155"/>
    </location>
</feature>
<keyword evidence="7 9" id="KW-0472">Membrane</keyword>
<dbReference type="PROSITE" id="PS51257">
    <property type="entry name" value="PROKAR_LIPOPROTEIN"/>
    <property type="match status" value="1"/>
</dbReference>
<dbReference type="GO" id="GO:0015740">
    <property type="term" value="P:C4-dicarboxylate transport"/>
    <property type="evidence" value="ECO:0007669"/>
    <property type="project" value="TreeGrafter"/>
</dbReference>
<dbReference type="PANTHER" id="PTHR35011:SF10">
    <property type="entry name" value="TRAP TRANSPORTER SMALL PERMEASE PROTEIN"/>
    <property type="match status" value="1"/>
</dbReference>
<evidence type="ECO:0000256" key="5">
    <source>
        <dbReference type="ARBA" id="ARBA00022692"/>
    </source>
</evidence>
<dbReference type="InterPro" id="IPR007387">
    <property type="entry name" value="TRAP_DctQ"/>
</dbReference>
<protein>
    <recommendedName>
        <fullName evidence="9">TRAP transporter small permease protein</fullName>
    </recommendedName>
</protein>
<evidence type="ECO:0000256" key="8">
    <source>
        <dbReference type="ARBA" id="ARBA00038436"/>
    </source>
</evidence>
<keyword evidence="4 9" id="KW-0997">Cell inner membrane</keyword>
<dbReference type="Pfam" id="PF04290">
    <property type="entry name" value="DctQ"/>
    <property type="match status" value="1"/>
</dbReference>
<keyword evidence="3" id="KW-1003">Cell membrane</keyword>
<dbReference type="AlphaFoldDB" id="A0A2T7UPZ8"/>
<dbReference type="GO" id="GO:0005886">
    <property type="term" value="C:plasma membrane"/>
    <property type="evidence" value="ECO:0007669"/>
    <property type="project" value="UniProtKB-SubCell"/>
</dbReference>
<comment type="caution">
    <text evidence="11">The sequence shown here is derived from an EMBL/GenBank/DDBJ whole genome shotgun (WGS) entry which is preliminary data.</text>
</comment>
<reference evidence="11 12" key="1">
    <citation type="journal article" date="2011" name="Syst. Appl. Microbiol.">
        <title>Defluviimonas denitrificans gen. nov., sp. nov., and Pararhodobacter aggregans gen. nov., sp. nov., non-phototrophic Rhodobacteraceae from the biofilter of a marine aquaculture.</title>
        <authorList>
            <person name="Foesel B.U."/>
            <person name="Drake H.L."/>
            <person name="Schramm A."/>
        </authorList>
    </citation>
    <scope>NUCLEOTIDE SEQUENCE [LARGE SCALE GENOMIC DNA]</scope>
    <source>
        <strain evidence="11 12">D1-19</strain>
    </source>
</reference>
<evidence type="ECO:0000256" key="2">
    <source>
        <dbReference type="ARBA" id="ARBA00022448"/>
    </source>
</evidence>
<dbReference type="RefSeq" id="WP_107752377.1">
    <property type="nucleotide sequence ID" value="NZ_QBKF01000007.1"/>
</dbReference>
<comment type="function">
    <text evidence="9">Part of the tripartite ATP-independent periplasmic (TRAP) transport system.</text>
</comment>
<evidence type="ECO:0000256" key="1">
    <source>
        <dbReference type="ARBA" id="ARBA00004429"/>
    </source>
</evidence>
<organism evidence="11 12">
    <name type="scientific">Pararhodobacter aggregans</name>
    <dbReference type="NCBI Taxonomy" id="404875"/>
    <lineage>
        <taxon>Bacteria</taxon>
        <taxon>Pseudomonadati</taxon>
        <taxon>Pseudomonadota</taxon>
        <taxon>Alphaproteobacteria</taxon>
        <taxon>Rhodobacterales</taxon>
        <taxon>Paracoccaceae</taxon>
        <taxon>Pararhodobacter</taxon>
    </lineage>
</organism>
<evidence type="ECO:0000256" key="7">
    <source>
        <dbReference type="ARBA" id="ARBA00023136"/>
    </source>
</evidence>
<comment type="subunit">
    <text evidence="9">The complex comprises the extracytoplasmic solute receptor protein and the two transmembrane proteins.</text>
</comment>
<feature type="transmembrane region" description="Helical" evidence="9">
    <location>
        <begin position="90"/>
        <end position="112"/>
    </location>
</feature>
<evidence type="ECO:0000313" key="11">
    <source>
        <dbReference type="EMBL" id="PVE46805.1"/>
    </source>
</evidence>
<sequence>MNTAKASPLVSRLAAGFTLLLSLALIAMVLLACVNVALRYIWQVSLLWADETLVFGMIVLAFLGTITVSIQNRHLRMELLTRALSGRSAWALRLIELALTAGVLGFTAWYSLAVTQRLWTRGTLSNMAEVPLWLINGAVLVGLTGMALVALAQLAGHLMQGRK</sequence>
<keyword evidence="5 9" id="KW-0812">Transmembrane</keyword>
<keyword evidence="2 9" id="KW-0813">Transport</keyword>
<evidence type="ECO:0000313" key="12">
    <source>
        <dbReference type="Proteomes" id="UP000244810"/>
    </source>
</evidence>
<dbReference type="InterPro" id="IPR055348">
    <property type="entry name" value="DctQ"/>
</dbReference>
<evidence type="ECO:0000256" key="9">
    <source>
        <dbReference type="RuleBase" id="RU369079"/>
    </source>
</evidence>
<keyword evidence="12" id="KW-1185">Reference proteome</keyword>
<evidence type="ECO:0000256" key="6">
    <source>
        <dbReference type="ARBA" id="ARBA00022989"/>
    </source>
</evidence>
<comment type="similarity">
    <text evidence="8 9">Belongs to the TRAP transporter small permease family.</text>
</comment>
<feature type="transmembrane region" description="Helical" evidence="9">
    <location>
        <begin position="53"/>
        <end position="70"/>
    </location>
</feature>
<dbReference type="OrthoDB" id="4964541at2"/>
<dbReference type="GO" id="GO:0022857">
    <property type="term" value="F:transmembrane transporter activity"/>
    <property type="evidence" value="ECO:0007669"/>
    <property type="project" value="UniProtKB-UniRule"/>
</dbReference>
<evidence type="ECO:0000256" key="3">
    <source>
        <dbReference type="ARBA" id="ARBA00022475"/>
    </source>
</evidence>
<feature type="domain" description="Tripartite ATP-independent periplasmic transporters DctQ component" evidence="10">
    <location>
        <begin position="28"/>
        <end position="157"/>
    </location>
</feature>
<gene>
    <name evidence="11" type="ORF">DDE23_14055</name>
</gene>
<feature type="transmembrane region" description="Helical" evidence="9">
    <location>
        <begin position="12"/>
        <end position="41"/>
    </location>
</feature>
<proteinExistence type="inferred from homology"/>
<dbReference type="Proteomes" id="UP000244810">
    <property type="component" value="Unassembled WGS sequence"/>
</dbReference>
<evidence type="ECO:0000256" key="4">
    <source>
        <dbReference type="ARBA" id="ARBA00022519"/>
    </source>
</evidence>
<dbReference type="PANTHER" id="PTHR35011">
    <property type="entry name" value="2,3-DIKETO-L-GULONATE TRAP TRANSPORTER SMALL PERMEASE PROTEIN YIAM"/>
    <property type="match status" value="1"/>
</dbReference>
<keyword evidence="6 9" id="KW-1133">Transmembrane helix</keyword>
<accession>A0A2T7UPZ8</accession>
<dbReference type="EMBL" id="QDDR01000007">
    <property type="protein sequence ID" value="PVE46805.1"/>
    <property type="molecule type" value="Genomic_DNA"/>
</dbReference>
<name>A0A2T7UPZ8_9RHOB</name>
<comment type="subcellular location">
    <subcellularLocation>
        <location evidence="1 9">Cell inner membrane</location>
        <topology evidence="1 9">Multi-pass membrane protein</topology>
    </subcellularLocation>
</comment>
<evidence type="ECO:0000259" key="10">
    <source>
        <dbReference type="Pfam" id="PF04290"/>
    </source>
</evidence>